<reference evidence="3 4" key="1">
    <citation type="submission" date="2017-06" db="EMBL/GenBank/DDBJ databases">
        <title>Draft genome sequence of a variant of Elsinoe murrayae.</title>
        <authorList>
            <person name="Cheng Q."/>
        </authorList>
    </citation>
    <scope>NUCLEOTIDE SEQUENCE [LARGE SCALE GENOMIC DNA]</scope>
    <source>
        <strain evidence="3 4">CQ-2017a</strain>
    </source>
</reference>
<dbReference type="AlphaFoldDB" id="A0A2K1QQX5"/>
<accession>A0A2K1QQX5</accession>
<dbReference type="InterPro" id="IPR001087">
    <property type="entry name" value="GDSL"/>
</dbReference>
<dbReference type="SUPFAM" id="SSF52266">
    <property type="entry name" value="SGNH hydrolase"/>
    <property type="match status" value="1"/>
</dbReference>
<dbReference type="EMBL" id="NKHZ01000051">
    <property type="protein sequence ID" value="PNS17442.1"/>
    <property type="molecule type" value="Genomic_DNA"/>
</dbReference>
<feature type="signal peptide" evidence="2">
    <location>
        <begin position="1"/>
        <end position="16"/>
    </location>
</feature>
<protein>
    <submittedName>
        <fullName evidence="3">Uncharacterized protein</fullName>
    </submittedName>
</protein>
<feature type="chain" id="PRO_5014451672" evidence="2">
    <location>
        <begin position="17"/>
        <end position="341"/>
    </location>
</feature>
<evidence type="ECO:0000256" key="2">
    <source>
        <dbReference type="SAM" id="SignalP"/>
    </source>
</evidence>
<dbReference type="InParanoid" id="A0A2K1QQX5"/>
<keyword evidence="2" id="KW-0732">Signal</keyword>
<keyword evidence="4" id="KW-1185">Reference proteome</keyword>
<dbReference type="InterPro" id="IPR051058">
    <property type="entry name" value="GDSL_Est/Lipase"/>
</dbReference>
<dbReference type="Proteomes" id="UP000243797">
    <property type="component" value="Unassembled WGS sequence"/>
</dbReference>
<gene>
    <name evidence="3" type="ORF">CAC42_7125</name>
</gene>
<dbReference type="GO" id="GO:0016788">
    <property type="term" value="F:hydrolase activity, acting on ester bonds"/>
    <property type="evidence" value="ECO:0007669"/>
    <property type="project" value="InterPro"/>
</dbReference>
<comment type="caution">
    <text evidence="3">The sequence shown here is derived from an EMBL/GenBank/DDBJ whole genome shotgun (WGS) entry which is preliminary data.</text>
</comment>
<evidence type="ECO:0000256" key="1">
    <source>
        <dbReference type="ARBA" id="ARBA00022801"/>
    </source>
</evidence>
<proteinExistence type="predicted"/>
<dbReference type="Gene3D" id="3.40.50.1110">
    <property type="entry name" value="SGNH hydrolase"/>
    <property type="match status" value="1"/>
</dbReference>
<dbReference type="Pfam" id="PF00657">
    <property type="entry name" value="Lipase_GDSL"/>
    <property type="match status" value="1"/>
</dbReference>
<dbReference type="PANTHER" id="PTHR45648:SF22">
    <property type="entry name" value="GDSL LIPASE_ACYLHYDROLASE FAMILY PROTEIN (AFU_ORTHOLOGUE AFUA_4G14700)"/>
    <property type="match status" value="1"/>
</dbReference>
<name>A0A2K1QQX5_9PEZI</name>
<evidence type="ECO:0000313" key="3">
    <source>
        <dbReference type="EMBL" id="PNS17442.1"/>
    </source>
</evidence>
<dbReference type="PANTHER" id="PTHR45648">
    <property type="entry name" value="GDSL LIPASE/ACYLHYDROLASE FAMILY PROTEIN (AFU_ORTHOLOGUE AFUA_4G14700)"/>
    <property type="match status" value="1"/>
</dbReference>
<dbReference type="OrthoDB" id="1600564at2759"/>
<dbReference type="InterPro" id="IPR036514">
    <property type="entry name" value="SGNH_hydro_sf"/>
</dbReference>
<dbReference type="STRING" id="2082308.A0A2K1QQX5"/>
<keyword evidence="1" id="KW-0378">Hydrolase</keyword>
<dbReference type="CDD" id="cd01846">
    <property type="entry name" value="fatty_acyltransferase_like"/>
    <property type="match status" value="1"/>
</dbReference>
<organism evidence="3 4">
    <name type="scientific">Sphaceloma murrayae</name>
    <dbReference type="NCBI Taxonomy" id="2082308"/>
    <lineage>
        <taxon>Eukaryota</taxon>
        <taxon>Fungi</taxon>
        <taxon>Dikarya</taxon>
        <taxon>Ascomycota</taxon>
        <taxon>Pezizomycotina</taxon>
        <taxon>Dothideomycetes</taxon>
        <taxon>Dothideomycetidae</taxon>
        <taxon>Myriangiales</taxon>
        <taxon>Elsinoaceae</taxon>
        <taxon>Sphaceloma</taxon>
    </lineage>
</organism>
<evidence type="ECO:0000313" key="4">
    <source>
        <dbReference type="Proteomes" id="UP000243797"/>
    </source>
</evidence>
<sequence>MSNVLQLLTLATAATALNVGRPEFTKRQQCKSWPGFSNLKYSFMFGDSYTQTGFSPTSTQPTPDNPFGNPPYPGWTSSNGPNWIGFLTTTWNQSLLQTVNLAYGGATVDSALVKPYQDTVLSFKDQVEKEFLPYYADKPAAVPWTSEDSLFGFFFGINDVGNSWWLQNSTLYPMIFDVYSGLVDKLYQTGARNFLFLNVPPVELAPQSATNPPESIAQQGAKIQEFNQRIADLARNLTSTYTDVTAFHFDTHSLFSKVIADPSSYEQTAPYEDVKTFCAAYQNGTPDWTSSDPSCAYSVDKYLWLNSLHPTFRIHNATAQAIAEQLSAGGCGGNLTRLRRF</sequence>